<evidence type="ECO:0000313" key="3">
    <source>
        <dbReference type="Proteomes" id="UP000305654"/>
    </source>
</evidence>
<proteinExistence type="predicted"/>
<feature type="signal peptide" evidence="1">
    <location>
        <begin position="1"/>
        <end position="22"/>
    </location>
</feature>
<dbReference type="AlphaFoldDB" id="A0A5R9J7M1"/>
<organism evidence="2 3">
    <name type="scientific">Lichenicoccus roseus</name>
    <dbReference type="NCBI Taxonomy" id="2683649"/>
    <lineage>
        <taxon>Bacteria</taxon>
        <taxon>Pseudomonadati</taxon>
        <taxon>Pseudomonadota</taxon>
        <taxon>Alphaproteobacteria</taxon>
        <taxon>Acetobacterales</taxon>
        <taxon>Acetobacteraceae</taxon>
        <taxon>Lichenicoccus</taxon>
    </lineage>
</organism>
<dbReference type="OrthoDB" id="7274117at2"/>
<accession>A0A5R9J7M1</accession>
<dbReference type="Proteomes" id="UP000305654">
    <property type="component" value="Unassembled WGS sequence"/>
</dbReference>
<sequence length="300" mass="30968">MNAALALAALLPLVAPAAPACAAICVRDPVASLELRDDGGFLSVAATIAGRPVRLMLDTGSDAGLVRPEAVPAFGLAAAGIGQVRLHGTGGSLSAALVVLPRLALGPLPLGDVAVPVGDLPGAPNLTPPVIGFLGGDVLGRFDLDFDIPHGTLTLYRVALLSLACAPPPAWSGQYRSVALQRHGVLLSLPASLDGHSITALLDTGARSRIVDGRTALAVGVGAERLAADPGGLTSGIDMREQTYHWHRFASLAIAGQTQLRPVLTVAPLPGPFEMLLGTDWLAGQRVWISYSTDRMFVMR</sequence>
<evidence type="ECO:0000256" key="1">
    <source>
        <dbReference type="SAM" id="SignalP"/>
    </source>
</evidence>
<keyword evidence="1" id="KW-0732">Signal</keyword>
<protein>
    <recommendedName>
        <fullName evidence="4">Peptidase A2 domain-containing protein</fullName>
    </recommendedName>
</protein>
<comment type="caution">
    <text evidence="2">The sequence shown here is derived from an EMBL/GenBank/DDBJ whole genome shotgun (WGS) entry which is preliminary data.</text>
</comment>
<feature type="chain" id="PRO_5024323956" description="Peptidase A2 domain-containing protein" evidence="1">
    <location>
        <begin position="23"/>
        <end position="300"/>
    </location>
</feature>
<dbReference type="InterPro" id="IPR021109">
    <property type="entry name" value="Peptidase_aspartic_dom_sf"/>
</dbReference>
<gene>
    <name evidence="2" type="ORF">FE263_07705</name>
</gene>
<dbReference type="EMBL" id="VCDI01000002">
    <property type="protein sequence ID" value="TLU73624.1"/>
    <property type="molecule type" value="Genomic_DNA"/>
</dbReference>
<dbReference type="CDD" id="cd05483">
    <property type="entry name" value="retropepsin_like_bacteria"/>
    <property type="match status" value="1"/>
</dbReference>
<dbReference type="SUPFAM" id="SSF50630">
    <property type="entry name" value="Acid proteases"/>
    <property type="match status" value="2"/>
</dbReference>
<dbReference type="Pfam" id="PF13650">
    <property type="entry name" value="Asp_protease_2"/>
    <property type="match status" value="2"/>
</dbReference>
<dbReference type="InterPro" id="IPR034122">
    <property type="entry name" value="Retropepsin-like_bacterial"/>
</dbReference>
<keyword evidence="3" id="KW-1185">Reference proteome</keyword>
<name>A0A5R9J7M1_9PROT</name>
<evidence type="ECO:0008006" key="4">
    <source>
        <dbReference type="Google" id="ProtNLM"/>
    </source>
</evidence>
<evidence type="ECO:0000313" key="2">
    <source>
        <dbReference type="EMBL" id="TLU73624.1"/>
    </source>
</evidence>
<dbReference type="Gene3D" id="2.40.70.10">
    <property type="entry name" value="Acid Proteases"/>
    <property type="match status" value="2"/>
</dbReference>
<reference evidence="2 3" key="1">
    <citation type="submission" date="2019-05" db="EMBL/GenBank/DDBJ databases">
        <authorList>
            <person name="Pankratov T."/>
            <person name="Grouzdev D."/>
        </authorList>
    </citation>
    <scope>NUCLEOTIDE SEQUENCE [LARGE SCALE GENOMIC DNA]</scope>
    <source>
        <strain evidence="2 3">KEBCLARHB70R</strain>
    </source>
</reference>